<dbReference type="PROSITE" id="PS00189">
    <property type="entry name" value="LIPOYL"/>
    <property type="match status" value="1"/>
</dbReference>
<sequence>MIDVVMPQLGESVSEGTVTQWFVREGDVVTRDQTLLEVGTSKADVEIPSPSNGVVVSIDAAVGAVVPKQGLLCRIDETASG</sequence>
<dbReference type="PANTHER" id="PTHR43178:SF5">
    <property type="entry name" value="LIPOAMIDE ACYLTRANSFERASE COMPONENT OF BRANCHED-CHAIN ALPHA-KETO ACID DEHYDROGENASE COMPLEX, MITOCHONDRIAL"/>
    <property type="match status" value="1"/>
</dbReference>
<proteinExistence type="predicted"/>
<comment type="subunit">
    <text evidence="2">Forms a 24-polypeptide structural core with octahedral symmetry.</text>
</comment>
<evidence type="ECO:0000259" key="6">
    <source>
        <dbReference type="PROSITE" id="PS50968"/>
    </source>
</evidence>
<gene>
    <name evidence="7" type="ORF">POL25_02345</name>
</gene>
<reference evidence="7 8" key="1">
    <citation type="submission" date="2022-11" db="EMBL/GenBank/DDBJ databases">
        <title>Minimal conservation of predation-associated metabolite biosynthetic gene clusters underscores biosynthetic potential of Myxococcota including descriptions for ten novel species: Archangium lansinium sp. nov., Myxococcus landrumus sp. nov., Nannocystis bai.</title>
        <authorList>
            <person name="Ahearne A."/>
            <person name="Stevens C."/>
            <person name="Dowd S."/>
        </authorList>
    </citation>
    <scope>NUCLEOTIDE SEQUENCE [LARGE SCALE GENOMIC DNA]</scope>
    <source>
        <strain evidence="7 8">BB15-2</strain>
    </source>
</reference>
<protein>
    <recommendedName>
        <fullName evidence="6">Lipoyl-binding domain-containing protein</fullName>
    </recommendedName>
</protein>
<evidence type="ECO:0000256" key="4">
    <source>
        <dbReference type="ARBA" id="ARBA00022823"/>
    </source>
</evidence>
<dbReference type="RefSeq" id="WP_272084138.1">
    <property type="nucleotide sequence ID" value="NZ_JAQNDL010000001.1"/>
</dbReference>
<organism evidence="7 8">
    <name type="scientific">Nannocystis bainbridge</name>
    <dbReference type="NCBI Taxonomy" id="2995303"/>
    <lineage>
        <taxon>Bacteria</taxon>
        <taxon>Pseudomonadati</taxon>
        <taxon>Myxococcota</taxon>
        <taxon>Polyangia</taxon>
        <taxon>Nannocystales</taxon>
        <taxon>Nannocystaceae</taxon>
        <taxon>Nannocystis</taxon>
    </lineage>
</organism>
<dbReference type="Proteomes" id="UP001221686">
    <property type="component" value="Unassembled WGS sequence"/>
</dbReference>
<comment type="caution">
    <text evidence="7">The sequence shown here is derived from an EMBL/GenBank/DDBJ whole genome shotgun (WGS) entry which is preliminary data.</text>
</comment>
<dbReference type="Gene3D" id="2.40.50.100">
    <property type="match status" value="1"/>
</dbReference>
<evidence type="ECO:0000256" key="1">
    <source>
        <dbReference type="ARBA" id="ARBA00001938"/>
    </source>
</evidence>
<dbReference type="SUPFAM" id="SSF51230">
    <property type="entry name" value="Single hybrid motif"/>
    <property type="match status" value="1"/>
</dbReference>
<comment type="cofactor">
    <cofactor evidence="1">
        <name>(R)-lipoate</name>
        <dbReference type="ChEBI" id="CHEBI:83088"/>
    </cofactor>
</comment>
<dbReference type="InterPro" id="IPR003016">
    <property type="entry name" value="2-oxoA_DH_lipoyl-BS"/>
</dbReference>
<evidence type="ECO:0000256" key="5">
    <source>
        <dbReference type="ARBA" id="ARBA00023315"/>
    </source>
</evidence>
<name>A0ABT5DSK0_9BACT</name>
<dbReference type="InterPro" id="IPR011053">
    <property type="entry name" value="Single_hybrid_motif"/>
</dbReference>
<keyword evidence="5" id="KW-0012">Acyltransferase</keyword>
<keyword evidence="8" id="KW-1185">Reference proteome</keyword>
<dbReference type="Pfam" id="PF00364">
    <property type="entry name" value="Biotin_lipoyl"/>
    <property type="match status" value="1"/>
</dbReference>
<keyword evidence="4" id="KW-0450">Lipoyl</keyword>
<accession>A0ABT5DSK0</accession>
<evidence type="ECO:0000313" key="7">
    <source>
        <dbReference type="EMBL" id="MDC0715713.1"/>
    </source>
</evidence>
<evidence type="ECO:0000313" key="8">
    <source>
        <dbReference type="Proteomes" id="UP001221686"/>
    </source>
</evidence>
<dbReference type="PROSITE" id="PS50968">
    <property type="entry name" value="BIOTINYL_LIPOYL"/>
    <property type="match status" value="1"/>
</dbReference>
<feature type="domain" description="Lipoyl-binding" evidence="6">
    <location>
        <begin position="1"/>
        <end position="76"/>
    </location>
</feature>
<dbReference type="EMBL" id="JAQNDL010000001">
    <property type="protein sequence ID" value="MDC0715713.1"/>
    <property type="molecule type" value="Genomic_DNA"/>
</dbReference>
<keyword evidence="3" id="KW-0808">Transferase</keyword>
<dbReference type="InterPro" id="IPR000089">
    <property type="entry name" value="Biotin_lipoyl"/>
</dbReference>
<dbReference type="InterPro" id="IPR050743">
    <property type="entry name" value="2-oxoacid_DH_E2_comp"/>
</dbReference>
<dbReference type="PANTHER" id="PTHR43178">
    <property type="entry name" value="DIHYDROLIPOAMIDE ACETYLTRANSFERASE COMPONENT OF PYRUVATE DEHYDROGENASE COMPLEX"/>
    <property type="match status" value="1"/>
</dbReference>
<evidence type="ECO:0000256" key="3">
    <source>
        <dbReference type="ARBA" id="ARBA00022679"/>
    </source>
</evidence>
<dbReference type="CDD" id="cd06849">
    <property type="entry name" value="lipoyl_domain"/>
    <property type="match status" value="1"/>
</dbReference>
<evidence type="ECO:0000256" key="2">
    <source>
        <dbReference type="ARBA" id="ARBA00011484"/>
    </source>
</evidence>